<evidence type="ECO:0000313" key="5">
    <source>
        <dbReference type="EMBL" id="GHD23551.1"/>
    </source>
</evidence>
<dbReference type="InterPro" id="IPR041533">
    <property type="entry name" value="Bep_BID"/>
</dbReference>
<accession>A0A8J3GLT1</accession>
<dbReference type="Proteomes" id="UP000630142">
    <property type="component" value="Unassembled WGS sequence"/>
</dbReference>
<dbReference type="AlphaFoldDB" id="A0A8J3GLT1"/>
<reference evidence="5" key="1">
    <citation type="journal article" date="2014" name="Int. J. Syst. Evol. Microbiol.">
        <title>Complete genome sequence of Corynebacterium casei LMG S-19264T (=DSM 44701T), isolated from a smear-ripened cheese.</title>
        <authorList>
            <consortium name="US DOE Joint Genome Institute (JGI-PGF)"/>
            <person name="Walter F."/>
            <person name="Albersmeier A."/>
            <person name="Kalinowski J."/>
            <person name="Ruckert C."/>
        </authorList>
    </citation>
    <scope>NUCLEOTIDE SEQUENCE</scope>
    <source>
        <strain evidence="5">KCTC 42249</strain>
    </source>
</reference>
<evidence type="ECO:0000259" key="3">
    <source>
        <dbReference type="Pfam" id="PF06414"/>
    </source>
</evidence>
<dbReference type="Gene3D" id="3.40.50.300">
    <property type="entry name" value="P-loop containing nucleotide triphosphate hydrolases"/>
    <property type="match status" value="1"/>
</dbReference>
<dbReference type="GO" id="GO:0005524">
    <property type="term" value="F:ATP binding"/>
    <property type="evidence" value="ECO:0007669"/>
    <property type="project" value="UniProtKB-KW"/>
</dbReference>
<dbReference type="InterPro" id="IPR027417">
    <property type="entry name" value="P-loop_NTPase"/>
</dbReference>
<keyword evidence="1" id="KW-0547">Nucleotide-binding</keyword>
<dbReference type="Pfam" id="PF17841">
    <property type="entry name" value="Bep_C_terminal"/>
    <property type="match status" value="1"/>
</dbReference>
<dbReference type="GO" id="GO:0016301">
    <property type="term" value="F:kinase activity"/>
    <property type="evidence" value="ECO:0007669"/>
    <property type="project" value="InterPro"/>
</dbReference>
<feature type="domain" description="Zeta toxin" evidence="3">
    <location>
        <begin position="35"/>
        <end position="222"/>
    </location>
</feature>
<name>A0A8J3GLT1_9HYPH</name>
<keyword evidence="2" id="KW-0067">ATP-binding</keyword>
<evidence type="ECO:0008006" key="7">
    <source>
        <dbReference type="Google" id="ProtNLM"/>
    </source>
</evidence>
<dbReference type="EMBL" id="BMZQ01000006">
    <property type="protein sequence ID" value="GHD23551.1"/>
    <property type="molecule type" value="Genomic_DNA"/>
</dbReference>
<protein>
    <recommendedName>
        <fullName evidence="7">UDP-N-acetylglucosamine kinase</fullName>
    </recommendedName>
</protein>
<reference evidence="5" key="2">
    <citation type="submission" date="2020-09" db="EMBL/GenBank/DDBJ databases">
        <authorList>
            <person name="Sun Q."/>
            <person name="Kim S."/>
        </authorList>
    </citation>
    <scope>NUCLEOTIDE SEQUENCE</scope>
    <source>
        <strain evidence="5">KCTC 42249</strain>
    </source>
</reference>
<proteinExistence type="predicted"/>
<evidence type="ECO:0000259" key="4">
    <source>
        <dbReference type="Pfam" id="PF17841"/>
    </source>
</evidence>
<feature type="domain" description="Bartonella effector protein BID" evidence="4">
    <location>
        <begin position="368"/>
        <end position="458"/>
    </location>
</feature>
<dbReference type="SUPFAM" id="SSF52540">
    <property type="entry name" value="P-loop containing nucleoside triphosphate hydrolases"/>
    <property type="match status" value="1"/>
</dbReference>
<dbReference type="Pfam" id="PF06414">
    <property type="entry name" value="Zeta_toxin"/>
    <property type="match status" value="1"/>
</dbReference>
<organism evidence="5 6">
    <name type="scientific">Tianweitania populi</name>
    <dbReference type="NCBI Taxonomy" id="1607949"/>
    <lineage>
        <taxon>Bacteria</taxon>
        <taxon>Pseudomonadati</taxon>
        <taxon>Pseudomonadota</taxon>
        <taxon>Alphaproteobacteria</taxon>
        <taxon>Hyphomicrobiales</taxon>
        <taxon>Phyllobacteriaceae</taxon>
        <taxon>Tianweitania</taxon>
    </lineage>
</organism>
<evidence type="ECO:0000256" key="2">
    <source>
        <dbReference type="ARBA" id="ARBA00022840"/>
    </source>
</evidence>
<gene>
    <name evidence="5" type="ORF">GCM10016234_38840</name>
</gene>
<evidence type="ECO:0000313" key="6">
    <source>
        <dbReference type="Proteomes" id="UP000630142"/>
    </source>
</evidence>
<dbReference type="InterPro" id="IPR010488">
    <property type="entry name" value="Zeta_toxin_domain"/>
</dbReference>
<sequence length="588" mass="64801">MADEAVIGRLSEAQNEHIFRTEILPDYVPDDIGTADRTPTLIVLGGQPGSGKTAVLTASHTELEQTGPTIRIVGDDLRSYHPGFVAHQNADPATASRFTQVDAGIWSEKLLAAATERGVHVVFETTMRTPDNVEKVMTAGRSAGYRVEARVLAVSPRVSWQGCHYRFEEMHHAGAAARIPPRAVHDAAVTGLADSLERIERRKLADRVVIQRSDGEVVYGNTLSKGEWLAAAIERKVLEETRNRPLSREDIDGFVIVWSRVVARMEARNAPAALIDDAKAQSRDDLAWFLAERRRSDNDDAMKTAQEVKPRIGIDRSPVISVDAEMGSAGPGVGDKRVEKRDQHVRPGEVLIPGRDLPDLSEAEIGVKLRQSTRLEEKRSEIKRLSQLVYGNAATTSATVEGIDGAMAGSVAGQDIRTGRLGPMAGEGSRFLRAESPERQTARAHLPQLAAAMEDYGRTVDFERHQIETRHREEQHRYRQEIRSPSEGLTAILRAPAHEQTARLHAAPQLQRELDSITSSINRRLTPSDKNSLTSGNFDRLSRSLAVSPAHVASLARLQSQTQAVHLQLRMRQQQLARGHSVAITIKQ</sequence>
<keyword evidence="6" id="KW-1185">Reference proteome</keyword>
<comment type="caution">
    <text evidence="5">The sequence shown here is derived from an EMBL/GenBank/DDBJ whole genome shotgun (WGS) entry which is preliminary data.</text>
</comment>
<dbReference type="RefSeq" id="WP_189507277.1">
    <property type="nucleotide sequence ID" value="NZ_BMZQ01000006.1"/>
</dbReference>
<evidence type="ECO:0000256" key="1">
    <source>
        <dbReference type="ARBA" id="ARBA00022741"/>
    </source>
</evidence>